<dbReference type="InterPro" id="IPR006365">
    <property type="entry name" value="Cbl_synth_CobL"/>
</dbReference>
<evidence type="ECO:0000313" key="8">
    <source>
        <dbReference type="Proteomes" id="UP000249091"/>
    </source>
</evidence>
<keyword evidence="5" id="KW-0949">S-adenosyl-L-methionine</keyword>
<keyword evidence="8" id="KW-1185">Reference proteome</keyword>
<dbReference type="PIRSF" id="PIRSF036428">
    <property type="entry name" value="CobL"/>
    <property type="match status" value="1"/>
</dbReference>
<dbReference type="InterPro" id="IPR050714">
    <property type="entry name" value="Cobalamin_biosynth_MTase"/>
</dbReference>
<dbReference type="PANTHER" id="PTHR43182">
    <property type="entry name" value="COBALT-PRECORRIN-6B C(15)-METHYLTRANSFERASE (DECARBOXYLATING)"/>
    <property type="match status" value="1"/>
</dbReference>
<dbReference type="Gene3D" id="3.40.50.150">
    <property type="entry name" value="Vaccinia Virus protein VP39"/>
    <property type="match status" value="1"/>
</dbReference>
<dbReference type="NCBIfam" id="TIGR02469">
    <property type="entry name" value="CbiT"/>
    <property type="match status" value="1"/>
</dbReference>
<gene>
    <name evidence="7" type="primary">cobL</name>
    <name evidence="7" type="ORF">NCTC10994_03355</name>
</gene>
<dbReference type="GO" id="GO:0046025">
    <property type="term" value="F:precorrin-6Y C5,15-methyltransferase (decarboxylating) activity"/>
    <property type="evidence" value="ECO:0007669"/>
    <property type="project" value="UniProtKB-EC"/>
</dbReference>
<dbReference type="SUPFAM" id="SSF53335">
    <property type="entry name" value="S-adenosyl-L-methionine-dependent methyltransferases"/>
    <property type="match status" value="1"/>
</dbReference>
<dbReference type="Proteomes" id="UP000249091">
    <property type="component" value="Chromosome 1"/>
</dbReference>
<evidence type="ECO:0000256" key="2">
    <source>
        <dbReference type="ARBA" id="ARBA00022573"/>
    </source>
</evidence>
<name>A0A2X4ULN2_9NOCA</name>
<feature type="domain" description="Tetrapyrrole methylase" evidence="6">
    <location>
        <begin position="5"/>
        <end position="192"/>
    </location>
</feature>
<protein>
    <submittedName>
        <fullName evidence="7">Precorrin-6Y C(5,15)-methyltransferase</fullName>
        <ecNumber evidence="7">2.1.1.132</ecNumber>
    </submittedName>
</protein>
<reference evidence="7 8" key="1">
    <citation type="submission" date="2018-06" db="EMBL/GenBank/DDBJ databases">
        <authorList>
            <consortium name="Pathogen Informatics"/>
            <person name="Doyle S."/>
        </authorList>
    </citation>
    <scope>NUCLEOTIDE SEQUENCE [LARGE SCALE GENOMIC DNA]</scope>
    <source>
        <strain evidence="7 8">NCTC10994</strain>
    </source>
</reference>
<accession>A0A2X4ULN2</accession>
<dbReference type="RefSeq" id="WP_072702894.1">
    <property type="nucleotide sequence ID" value="NZ_JAFBBL010000001.1"/>
</dbReference>
<organism evidence="7 8">
    <name type="scientific">Rhodococcus coprophilus</name>
    <dbReference type="NCBI Taxonomy" id="38310"/>
    <lineage>
        <taxon>Bacteria</taxon>
        <taxon>Bacillati</taxon>
        <taxon>Actinomycetota</taxon>
        <taxon>Actinomycetes</taxon>
        <taxon>Mycobacteriales</taxon>
        <taxon>Nocardiaceae</taxon>
        <taxon>Rhodococcus</taxon>
    </lineage>
</organism>
<dbReference type="InterPro" id="IPR035996">
    <property type="entry name" value="4pyrrol_Methylase_sf"/>
</dbReference>
<dbReference type="EC" id="2.1.1.132" evidence="7"/>
<evidence type="ECO:0000256" key="1">
    <source>
        <dbReference type="ARBA" id="ARBA00004953"/>
    </source>
</evidence>
<comment type="pathway">
    <text evidence="1">Cofactor biosynthesis; adenosylcobalamin biosynthesis.</text>
</comment>
<evidence type="ECO:0000259" key="6">
    <source>
        <dbReference type="Pfam" id="PF00590"/>
    </source>
</evidence>
<dbReference type="UniPathway" id="UPA00148"/>
<evidence type="ECO:0000256" key="3">
    <source>
        <dbReference type="ARBA" id="ARBA00022603"/>
    </source>
</evidence>
<evidence type="ECO:0000256" key="5">
    <source>
        <dbReference type="ARBA" id="ARBA00022691"/>
    </source>
</evidence>
<sequence length="403" mass="42025">MGSSITVVGIGADGWAGVAPAARAHVLGAEVLLGGRRHLASVPNSGAIREPWPSPLLAGLDDVLARYAGRSIVVLASGDPLVSGIGSTLIRRLGRDAVHVIPAVSSVALARARMGWAAEDCETATLVGRNVDTLRRYLSRDRRLIVLTSDASSLDVVARLLVDEGFGAARVTILSNLGSEADESRRAGTAREFVGVTGDDLSLLCVECVGAEGRSTIPGLPDESFEHDGQLSKRPVRAAAVCALAPKPGQLLWDIGAGAGSVGIEWARTDPNCRTIALERNPSRAEAVERNASRLGVPTSVRVLRGEAPEALSGLETPDAIFVGGGGSRAGVLDACWNALRDGGRLVAHSVTLETEAVLVEWWKAHGGELTRLSVEQAASIGTFTGWQSLSPVVQWSVVKGGK</sequence>
<evidence type="ECO:0000313" key="7">
    <source>
        <dbReference type="EMBL" id="SQI36488.1"/>
    </source>
</evidence>
<dbReference type="CDD" id="cd11644">
    <property type="entry name" value="Precorrin-6Y-MT"/>
    <property type="match status" value="1"/>
</dbReference>
<dbReference type="InterPro" id="IPR014008">
    <property type="entry name" value="Cbl_synth_MTase_CbiT"/>
</dbReference>
<dbReference type="AlphaFoldDB" id="A0A2X4ULN2"/>
<dbReference type="KEGG" id="rcr:NCTC10994_03355"/>
<proteinExistence type="predicted"/>
<keyword evidence="2" id="KW-0169">Cobalamin biosynthesis</keyword>
<dbReference type="PANTHER" id="PTHR43182:SF1">
    <property type="entry name" value="COBALT-PRECORRIN-7 C(5)-METHYLTRANSFERASE"/>
    <property type="match status" value="1"/>
</dbReference>
<dbReference type="InterPro" id="IPR014777">
    <property type="entry name" value="4pyrrole_Mease_sub1"/>
</dbReference>
<dbReference type="Gene3D" id="3.40.1010.10">
    <property type="entry name" value="Cobalt-precorrin-4 Transmethylase, Domain 1"/>
    <property type="match status" value="1"/>
</dbReference>
<dbReference type="SUPFAM" id="SSF53790">
    <property type="entry name" value="Tetrapyrrole methylase"/>
    <property type="match status" value="1"/>
</dbReference>
<dbReference type="GO" id="GO:0008276">
    <property type="term" value="F:protein methyltransferase activity"/>
    <property type="evidence" value="ECO:0007669"/>
    <property type="project" value="InterPro"/>
</dbReference>
<evidence type="ECO:0000256" key="4">
    <source>
        <dbReference type="ARBA" id="ARBA00022679"/>
    </source>
</evidence>
<dbReference type="STRING" id="1219011.GCA_001895045_03378"/>
<dbReference type="NCBIfam" id="TIGR02467">
    <property type="entry name" value="CbiE"/>
    <property type="match status" value="1"/>
</dbReference>
<dbReference type="Pfam" id="PF00590">
    <property type="entry name" value="TP_methylase"/>
    <property type="match status" value="1"/>
</dbReference>
<dbReference type="CDD" id="cd02440">
    <property type="entry name" value="AdoMet_MTases"/>
    <property type="match status" value="1"/>
</dbReference>
<dbReference type="GO" id="GO:0032259">
    <property type="term" value="P:methylation"/>
    <property type="evidence" value="ECO:0007669"/>
    <property type="project" value="UniProtKB-KW"/>
</dbReference>
<dbReference type="InterPro" id="IPR029063">
    <property type="entry name" value="SAM-dependent_MTases_sf"/>
</dbReference>
<dbReference type="EMBL" id="LS483468">
    <property type="protein sequence ID" value="SQI36488.1"/>
    <property type="molecule type" value="Genomic_DNA"/>
</dbReference>
<dbReference type="InterPro" id="IPR012818">
    <property type="entry name" value="CbiE"/>
</dbReference>
<keyword evidence="4 7" id="KW-0808">Transferase</keyword>
<keyword evidence="3 7" id="KW-0489">Methyltransferase</keyword>
<dbReference type="InterPro" id="IPR000878">
    <property type="entry name" value="4pyrrol_Mease"/>
</dbReference>
<dbReference type="GO" id="GO:0009236">
    <property type="term" value="P:cobalamin biosynthetic process"/>
    <property type="evidence" value="ECO:0007669"/>
    <property type="project" value="UniProtKB-UniPathway"/>
</dbReference>